<dbReference type="GO" id="GO:0016747">
    <property type="term" value="F:acyltransferase activity, transferring groups other than amino-acyl groups"/>
    <property type="evidence" value="ECO:0007669"/>
    <property type="project" value="InterPro"/>
</dbReference>
<reference evidence="6" key="1">
    <citation type="submission" date="2023-01" db="EMBL/GenBank/DDBJ databases">
        <title>Key to firefly adult light organ development and bioluminescence: homeobox transcription factors regulate luciferase expression and transportation to peroxisome.</title>
        <authorList>
            <person name="Fu X."/>
        </authorList>
    </citation>
    <scope>NUCLEOTIDE SEQUENCE [LARGE SCALE GENOMIC DNA]</scope>
</reference>
<gene>
    <name evidence="5" type="ORF">RN001_006803</name>
</gene>
<keyword evidence="2" id="KW-1133">Transmembrane helix</keyword>
<feature type="transmembrane region" description="Helical" evidence="2">
    <location>
        <begin position="411"/>
        <end position="429"/>
    </location>
</feature>
<keyword evidence="3" id="KW-0732">Signal</keyword>
<dbReference type="Proteomes" id="UP001353858">
    <property type="component" value="Unassembled WGS sequence"/>
</dbReference>
<name>A0AAN7SK23_9COLE</name>
<dbReference type="InterPro" id="IPR006621">
    <property type="entry name" value="Nose-resist-to-fluoxetine_N"/>
</dbReference>
<accession>A0AAN7SK23</accession>
<dbReference type="InterPro" id="IPR002656">
    <property type="entry name" value="Acyl_transf_3_dom"/>
</dbReference>
<dbReference type="InterPro" id="IPR052728">
    <property type="entry name" value="O2_lipid_transport_reg"/>
</dbReference>
<dbReference type="EMBL" id="JARPUR010000002">
    <property type="protein sequence ID" value="KAK4883484.1"/>
    <property type="molecule type" value="Genomic_DNA"/>
</dbReference>
<feature type="transmembrane region" description="Helical" evidence="2">
    <location>
        <begin position="736"/>
        <end position="755"/>
    </location>
</feature>
<dbReference type="PANTHER" id="PTHR11161">
    <property type="entry name" value="O-ACYLTRANSFERASE"/>
    <property type="match status" value="1"/>
</dbReference>
<dbReference type="Pfam" id="PF20146">
    <property type="entry name" value="NRF"/>
    <property type="match status" value="1"/>
</dbReference>
<feature type="compositionally biased region" description="Polar residues" evidence="1">
    <location>
        <begin position="345"/>
        <end position="355"/>
    </location>
</feature>
<feature type="transmembrane region" description="Helical" evidence="2">
    <location>
        <begin position="704"/>
        <end position="724"/>
    </location>
</feature>
<sequence>MTLYLIFLILISGVLTQIGTNAERSNEMDYTEGATIEKKILIGAVNDSAFSDFNETFPNELPSLSKVLNFYNTELLAANWYRFHKSITETCQEKMQEYIIGLSIGAHWALKMDDASGRYTTGWFWGNHYWTGSQSLCENALPNDNMDVDNSTFTESDYTHLYKYKSVLLAHLKTSPFPLGYFMLRVNINSSFTTEQKTVHIGLCLPKICTDDDARKIMEETSKTAPMVTVKVETVRSHHQRFNVWTDSTFQILCVVSSIVAVLLISGTTFDMYVQRLKEKRKTMVMNCTNYANTDSNLRETVAKLDVGIADSKMYNGNSGFYVVTKTQTKDNDSNNNNNNNNNDQAPSTSGTETPIQDHNEYPELKLDKQFALCLLRRLLLSFSIRVNAKNIFNKNVGSDTLSVIHGLKTISMSWVILGHTCLVAFKYADNTEYRKLVQQEFMFQTVLNATFSVDTFFFTSGLLVSFLYFRTNSKGKLDHPITSKCNGFASGLCHFIGLIIYRFARLTAPYLFLIGVLEVTMKWFNYNSVFEPPALDHINCPKYWWRNLLYINTLFPMEEMCMLWSWYLADDTQFYIVGAVLLILAVRHFKSAASLLVMFVVSSWMTTAYIAYSNRHMPGSDDPLALFDKIYDKPWTRLSPYLIGMCVGWFLFKTKCQLKMSKITVTAGWLVSSTCLLSLVYGLYEANLTPIMGAAYSALCHSIWALGLSWIVVACTTGYGGFVNKLLSASVLYPFSRVTYCAYLLHTIVIRGMVMSMDQPLHLGKAVVPILFLGQIVASYTLAFIVSISFEGPSVSMLRILTKLTRTKETN</sequence>
<dbReference type="AlphaFoldDB" id="A0AAN7SK23"/>
<feature type="transmembrane region" description="Helical" evidence="2">
    <location>
        <begin position="597"/>
        <end position="615"/>
    </location>
</feature>
<feature type="transmembrane region" description="Helical" evidence="2">
    <location>
        <begin position="574"/>
        <end position="590"/>
    </location>
</feature>
<organism evidence="5 6">
    <name type="scientific">Aquatica leii</name>
    <dbReference type="NCBI Taxonomy" id="1421715"/>
    <lineage>
        <taxon>Eukaryota</taxon>
        <taxon>Metazoa</taxon>
        <taxon>Ecdysozoa</taxon>
        <taxon>Arthropoda</taxon>
        <taxon>Hexapoda</taxon>
        <taxon>Insecta</taxon>
        <taxon>Pterygota</taxon>
        <taxon>Neoptera</taxon>
        <taxon>Endopterygota</taxon>
        <taxon>Coleoptera</taxon>
        <taxon>Polyphaga</taxon>
        <taxon>Elateriformia</taxon>
        <taxon>Elateroidea</taxon>
        <taxon>Lampyridae</taxon>
        <taxon>Luciolinae</taxon>
        <taxon>Aquatica</taxon>
    </lineage>
</organism>
<feature type="transmembrane region" description="Helical" evidence="2">
    <location>
        <begin position="482"/>
        <end position="502"/>
    </location>
</feature>
<evidence type="ECO:0000256" key="3">
    <source>
        <dbReference type="SAM" id="SignalP"/>
    </source>
</evidence>
<feature type="transmembrane region" description="Helical" evidence="2">
    <location>
        <begin position="665"/>
        <end position="684"/>
    </location>
</feature>
<keyword evidence="2" id="KW-0472">Membrane</keyword>
<evidence type="ECO:0000256" key="2">
    <source>
        <dbReference type="SAM" id="Phobius"/>
    </source>
</evidence>
<feature type="domain" description="Nose resistant-to-fluoxetine protein N-terminal" evidence="4">
    <location>
        <begin position="88"/>
        <end position="237"/>
    </location>
</feature>
<feature type="transmembrane region" description="Helical" evidence="2">
    <location>
        <begin position="449"/>
        <end position="470"/>
    </location>
</feature>
<feature type="region of interest" description="Disordered" evidence="1">
    <location>
        <begin position="328"/>
        <end position="358"/>
    </location>
</feature>
<dbReference type="PANTHER" id="PTHR11161:SF72">
    <property type="entry name" value="FI21449P1"/>
    <property type="match status" value="1"/>
</dbReference>
<feature type="transmembrane region" description="Helical" evidence="2">
    <location>
        <begin position="250"/>
        <end position="274"/>
    </location>
</feature>
<keyword evidence="2" id="KW-0812">Transmembrane</keyword>
<feature type="transmembrane region" description="Helical" evidence="2">
    <location>
        <begin position="767"/>
        <end position="791"/>
    </location>
</feature>
<proteinExistence type="predicted"/>
<evidence type="ECO:0000256" key="1">
    <source>
        <dbReference type="SAM" id="MobiDB-lite"/>
    </source>
</evidence>
<keyword evidence="6" id="KW-1185">Reference proteome</keyword>
<protein>
    <recommendedName>
        <fullName evidence="4">Nose resistant-to-fluoxetine protein N-terminal domain-containing protein</fullName>
    </recommendedName>
</protein>
<feature type="signal peptide" evidence="3">
    <location>
        <begin position="1"/>
        <end position="16"/>
    </location>
</feature>
<feature type="compositionally biased region" description="Low complexity" evidence="1">
    <location>
        <begin position="334"/>
        <end position="344"/>
    </location>
</feature>
<evidence type="ECO:0000313" key="5">
    <source>
        <dbReference type="EMBL" id="KAK4883484.1"/>
    </source>
</evidence>
<evidence type="ECO:0000259" key="4">
    <source>
        <dbReference type="SMART" id="SM00703"/>
    </source>
</evidence>
<feature type="transmembrane region" description="Helical" evidence="2">
    <location>
        <begin position="635"/>
        <end position="653"/>
    </location>
</feature>
<dbReference type="Pfam" id="PF01757">
    <property type="entry name" value="Acyl_transf_3"/>
    <property type="match status" value="1"/>
</dbReference>
<dbReference type="SMART" id="SM00703">
    <property type="entry name" value="NRF"/>
    <property type="match status" value="1"/>
</dbReference>
<comment type="caution">
    <text evidence="5">The sequence shown here is derived from an EMBL/GenBank/DDBJ whole genome shotgun (WGS) entry which is preliminary data.</text>
</comment>
<evidence type="ECO:0000313" key="6">
    <source>
        <dbReference type="Proteomes" id="UP001353858"/>
    </source>
</evidence>
<feature type="chain" id="PRO_5043016634" description="Nose resistant-to-fluoxetine protein N-terminal domain-containing protein" evidence="3">
    <location>
        <begin position="17"/>
        <end position="812"/>
    </location>
</feature>